<evidence type="ECO:0000313" key="2">
    <source>
        <dbReference type="Proteomes" id="UP000018420"/>
    </source>
</evidence>
<dbReference type="Proteomes" id="UP000018420">
    <property type="component" value="Unassembled WGS sequence"/>
</dbReference>
<gene>
    <name evidence="1" type="ORF">L292_2340</name>
</gene>
<proteinExistence type="predicted"/>
<dbReference type="EMBL" id="ASYZ01000046">
    <property type="protein sequence ID" value="EPR86612.1"/>
    <property type="molecule type" value="Genomic_DNA"/>
</dbReference>
<dbReference type="RefSeq" id="WP_004918658.1">
    <property type="nucleotide sequence ID" value="NZ_ASYZ01000046.1"/>
</dbReference>
<organism evidence="1 2">
    <name type="scientific">Acinetobacter junii CIP 107470 = MTCC 11364</name>
    <dbReference type="NCBI Taxonomy" id="1217666"/>
    <lineage>
        <taxon>Bacteria</taxon>
        <taxon>Pseudomonadati</taxon>
        <taxon>Pseudomonadota</taxon>
        <taxon>Gammaproteobacteria</taxon>
        <taxon>Moraxellales</taxon>
        <taxon>Moraxellaceae</taxon>
        <taxon>Acinetobacter</taxon>
    </lineage>
</organism>
<dbReference type="PATRIC" id="fig|1330047.3.peg.960"/>
<name>S7WX75_ACIJU</name>
<comment type="caution">
    <text evidence="1">The sequence shown here is derived from an EMBL/GenBank/DDBJ whole genome shotgun (WGS) entry which is preliminary data.</text>
</comment>
<reference evidence="1 2" key="1">
    <citation type="submission" date="2013-05" db="EMBL/GenBank/DDBJ databases">
        <title>Genome assembly of Acinetobacter junii MTCC 11364.</title>
        <authorList>
            <person name="Khatri I."/>
            <person name="Singh N.K."/>
            <person name="Subramanian S."/>
            <person name="Mayilraj S."/>
        </authorList>
    </citation>
    <scope>NUCLEOTIDE SEQUENCE [LARGE SCALE GENOMIC DNA]</scope>
    <source>
        <strain evidence="1 2">MTCC 11364</strain>
    </source>
</reference>
<dbReference type="AlphaFoldDB" id="S7WX75"/>
<protein>
    <submittedName>
        <fullName evidence="1">Uncharacterized protein</fullName>
    </submittedName>
</protein>
<accession>S7WX75</accession>
<evidence type="ECO:0000313" key="1">
    <source>
        <dbReference type="EMBL" id="EPR86612.1"/>
    </source>
</evidence>
<sequence length="70" mass="8205">MDKREKEIRQAFKNTNGITEHEFSDEIVKRCAPKINDMIERIATGQTTFEQEDEALMKKWIALNSSNNNF</sequence>